<name>A0ACC2SGU3_9FUNG</name>
<keyword evidence="2" id="KW-1185">Reference proteome</keyword>
<sequence>MPSFSHSASQKTKAISGGISRMGVCYTAFSIFLRLSIARYAFKVLTETLSSHNEADLKALMTPQLLDRYSEALSELKSQNCKVQLSVEEIHEVKIRDIRITFGPKEDSDSTPADHIKGNVGFVSFILPKGKSLGNKLFLEAHANGAIFKVDAAINADLHYQITSPSGEILNTRYNRTHVVTFVNPHMEPNSHGLYSKWCWYMDDIDFLLDSEANRFPEGSSDKEGN</sequence>
<gene>
    <name evidence="1" type="ORF">DSO57_1021417</name>
</gene>
<organism evidence="1 2">
    <name type="scientific">Entomophthora muscae</name>
    <dbReference type="NCBI Taxonomy" id="34485"/>
    <lineage>
        <taxon>Eukaryota</taxon>
        <taxon>Fungi</taxon>
        <taxon>Fungi incertae sedis</taxon>
        <taxon>Zoopagomycota</taxon>
        <taxon>Entomophthoromycotina</taxon>
        <taxon>Entomophthoromycetes</taxon>
        <taxon>Entomophthorales</taxon>
        <taxon>Entomophthoraceae</taxon>
        <taxon>Entomophthora</taxon>
    </lineage>
</organism>
<dbReference type="EMBL" id="QTSX02005074">
    <property type="protein sequence ID" value="KAJ9061371.1"/>
    <property type="molecule type" value="Genomic_DNA"/>
</dbReference>
<evidence type="ECO:0000313" key="1">
    <source>
        <dbReference type="EMBL" id="KAJ9061371.1"/>
    </source>
</evidence>
<comment type="caution">
    <text evidence="1">The sequence shown here is derived from an EMBL/GenBank/DDBJ whole genome shotgun (WGS) entry which is preliminary data.</text>
</comment>
<reference evidence="1" key="1">
    <citation type="submission" date="2022-04" db="EMBL/GenBank/DDBJ databases">
        <title>Genome of the entomopathogenic fungus Entomophthora muscae.</title>
        <authorList>
            <person name="Elya C."/>
            <person name="Lovett B.R."/>
            <person name="Lee E."/>
            <person name="Macias A.M."/>
            <person name="Hajek A.E."/>
            <person name="De Bivort B.L."/>
            <person name="Kasson M.T."/>
            <person name="De Fine Licht H.H."/>
            <person name="Stajich J.E."/>
        </authorList>
    </citation>
    <scope>NUCLEOTIDE SEQUENCE</scope>
    <source>
        <strain evidence="1">Berkeley</strain>
    </source>
</reference>
<proteinExistence type="predicted"/>
<protein>
    <submittedName>
        <fullName evidence="1">Uncharacterized protein</fullName>
    </submittedName>
</protein>
<evidence type="ECO:0000313" key="2">
    <source>
        <dbReference type="Proteomes" id="UP001165960"/>
    </source>
</evidence>
<accession>A0ACC2SGU3</accession>
<dbReference type="Proteomes" id="UP001165960">
    <property type="component" value="Unassembled WGS sequence"/>
</dbReference>